<dbReference type="GO" id="GO:0003777">
    <property type="term" value="F:microtubule motor activity"/>
    <property type="evidence" value="ECO:0007669"/>
    <property type="project" value="InterPro"/>
</dbReference>
<dbReference type="SMART" id="SM00129">
    <property type="entry name" value="KISc"/>
    <property type="match status" value="1"/>
</dbReference>
<name>A0A812TMB2_9DINO</name>
<dbReference type="AlphaFoldDB" id="A0A812TMB2"/>
<evidence type="ECO:0000259" key="7">
    <source>
        <dbReference type="PROSITE" id="PS50067"/>
    </source>
</evidence>
<keyword evidence="4 5" id="KW-0505">Motor protein</keyword>
<dbReference type="GO" id="GO:0008017">
    <property type="term" value="F:microtubule binding"/>
    <property type="evidence" value="ECO:0007669"/>
    <property type="project" value="InterPro"/>
</dbReference>
<dbReference type="PROSITE" id="PS00411">
    <property type="entry name" value="KINESIN_MOTOR_1"/>
    <property type="match status" value="1"/>
</dbReference>
<dbReference type="OrthoDB" id="21525at2759"/>
<dbReference type="Gene3D" id="3.40.850.10">
    <property type="entry name" value="Kinesin motor domain"/>
    <property type="match status" value="1"/>
</dbReference>
<dbReference type="PANTHER" id="PTHR47968:SF75">
    <property type="entry name" value="CENTROMERE-ASSOCIATED PROTEIN E"/>
    <property type="match status" value="1"/>
</dbReference>
<evidence type="ECO:0000256" key="3">
    <source>
        <dbReference type="ARBA" id="ARBA00023054"/>
    </source>
</evidence>
<dbReference type="PANTHER" id="PTHR47968">
    <property type="entry name" value="CENTROMERE PROTEIN E"/>
    <property type="match status" value="1"/>
</dbReference>
<dbReference type="InterPro" id="IPR027417">
    <property type="entry name" value="P-loop_NTPase"/>
</dbReference>
<keyword evidence="6" id="KW-0493">Microtubule</keyword>
<feature type="binding site" evidence="5">
    <location>
        <begin position="133"/>
        <end position="140"/>
    </location>
    <ligand>
        <name>ATP</name>
        <dbReference type="ChEBI" id="CHEBI:30616"/>
    </ligand>
</feature>
<gene>
    <name evidence="8" type="primary">KIN7D</name>
    <name evidence="8" type="ORF">SNAT2548_LOCUS29633</name>
</gene>
<feature type="domain" description="Kinesin motor" evidence="7">
    <location>
        <begin position="17"/>
        <end position="403"/>
    </location>
</feature>
<dbReference type="InterPro" id="IPR019821">
    <property type="entry name" value="Kinesin_motor_CS"/>
</dbReference>
<keyword evidence="9" id="KW-1185">Reference proteome</keyword>
<dbReference type="PROSITE" id="PS50067">
    <property type="entry name" value="KINESIN_MOTOR_2"/>
    <property type="match status" value="1"/>
</dbReference>
<dbReference type="GO" id="GO:0005874">
    <property type="term" value="C:microtubule"/>
    <property type="evidence" value="ECO:0007669"/>
    <property type="project" value="UniProtKB-KW"/>
</dbReference>
<keyword evidence="1 5" id="KW-0547">Nucleotide-binding</keyword>
<comment type="similarity">
    <text evidence="5 6">Belongs to the TRAFAC class myosin-kinesin ATPase superfamily. Kinesin family.</text>
</comment>
<evidence type="ECO:0000256" key="4">
    <source>
        <dbReference type="ARBA" id="ARBA00023175"/>
    </source>
</evidence>
<evidence type="ECO:0000256" key="1">
    <source>
        <dbReference type="ARBA" id="ARBA00022741"/>
    </source>
</evidence>
<organism evidence="8 9">
    <name type="scientific">Symbiodinium natans</name>
    <dbReference type="NCBI Taxonomy" id="878477"/>
    <lineage>
        <taxon>Eukaryota</taxon>
        <taxon>Sar</taxon>
        <taxon>Alveolata</taxon>
        <taxon>Dinophyceae</taxon>
        <taxon>Suessiales</taxon>
        <taxon>Symbiodiniaceae</taxon>
        <taxon>Symbiodinium</taxon>
    </lineage>
</organism>
<dbReference type="PRINTS" id="PR00380">
    <property type="entry name" value="KINESINHEAVY"/>
</dbReference>
<dbReference type="GO" id="GO:0007018">
    <property type="term" value="P:microtubule-based movement"/>
    <property type="evidence" value="ECO:0007669"/>
    <property type="project" value="InterPro"/>
</dbReference>
<dbReference type="InterPro" id="IPR001752">
    <property type="entry name" value="Kinesin_motor_dom"/>
</dbReference>
<evidence type="ECO:0000313" key="8">
    <source>
        <dbReference type="EMBL" id="CAE7529128.1"/>
    </source>
</evidence>
<dbReference type="InterPro" id="IPR036961">
    <property type="entry name" value="Kinesin_motor_dom_sf"/>
</dbReference>
<dbReference type="InterPro" id="IPR027640">
    <property type="entry name" value="Kinesin-like_fam"/>
</dbReference>
<sequence length="588" mass="63822">MMPPPPSDTASLTGPGRVSVCCRVRPLLPNEVAQGFQRAPWELTARSISLRERQLTRAESELLREGEGHASTKSLKTRGELRNLDHLRRPDDETIMDHVFGERATTEEVYRLAFRDIVHAAAEGMNGAILAYGQTSSGKTFSISGSTAARADGEMGDKGIIHFALEDLFAELQGKASATSGSEYLVRMSYCELYMERVNDLLRKIGPQSQNLTVKEDPEGRGFYADGLKEKIVSSAEEVLALFTEAEKRRRVAHTRYNEVSSRSHTLLTLCVECSMPLEGDVPLGEDPEPAQVTRIGRLVIVDLAGNERLEAGTEYVAESSSINKSLFFLGKVIEKLAARGSRGVAGEEGDHVPFRDSKLTRLLSVHLGGNSRTGLLVTLTPAADAVEQSLTTLRFAQKAAEVRCVAKPVLVSKEQSLIVKQREIIAQLHNQVKSLQEEVQQRASPQLSGRPVEDDLAAERQQCAAQLQALVLSSTEQGSSFVSKSREVDTVVTALHRNMDVLQKQKALVVDNMKALYKAVNDVNASLAHAAEVLRSGQDTAAAASILASAGSVPDTSVAWAPAVLELREKLQLLLAAAKDSGQLPEG</sequence>
<keyword evidence="3" id="KW-0175">Coiled coil</keyword>
<proteinExistence type="inferred from homology"/>
<evidence type="ECO:0000256" key="6">
    <source>
        <dbReference type="RuleBase" id="RU000394"/>
    </source>
</evidence>
<accession>A0A812TMB2</accession>
<dbReference type="SUPFAM" id="SSF52540">
    <property type="entry name" value="P-loop containing nucleoside triphosphate hydrolases"/>
    <property type="match status" value="1"/>
</dbReference>
<keyword evidence="2 5" id="KW-0067">ATP-binding</keyword>
<evidence type="ECO:0000256" key="2">
    <source>
        <dbReference type="ARBA" id="ARBA00022840"/>
    </source>
</evidence>
<protein>
    <recommendedName>
        <fullName evidence="6">Kinesin-like protein</fullName>
    </recommendedName>
</protein>
<evidence type="ECO:0000256" key="5">
    <source>
        <dbReference type="PROSITE-ProRule" id="PRU00283"/>
    </source>
</evidence>
<comment type="caution">
    <text evidence="8">The sequence shown here is derived from an EMBL/GenBank/DDBJ whole genome shotgun (WGS) entry which is preliminary data.</text>
</comment>
<dbReference type="EMBL" id="CAJNDS010002568">
    <property type="protein sequence ID" value="CAE7529128.1"/>
    <property type="molecule type" value="Genomic_DNA"/>
</dbReference>
<dbReference type="Pfam" id="PF00225">
    <property type="entry name" value="Kinesin"/>
    <property type="match status" value="1"/>
</dbReference>
<evidence type="ECO:0000313" key="9">
    <source>
        <dbReference type="Proteomes" id="UP000604046"/>
    </source>
</evidence>
<reference evidence="8" key="1">
    <citation type="submission" date="2021-02" db="EMBL/GenBank/DDBJ databases">
        <authorList>
            <person name="Dougan E. K."/>
            <person name="Rhodes N."/>
            <person name="Thang M."/>
            <person name="Chan C."/>
        </authorList>
    </citation>
    <scope>NUCLEOTIDE SEQUENCE</scope>
</reference>
<dbReference type="Proteomes" id="UP000604046">
    <property type="component" value="Unassembled WGS sequence"/>
</dbReference>
<dbReference type="GO" id="GO:0005524">
    <property type="term" value="F:ATP binding"/>
    <property type="evidence" value="ECO:0007669"/>
    <property type="project" value="UniProtKB-UniRule"/>
</dbReference>